<sequence>MRFLALIGSTLTAAASSPKLNLGDNQFEFLNRCNSPLNVTIASFPGNKAYTGPQPGVLGRHDSSKVVIPVNFNGHFLTGTSGSTVEYTAGVNQQLYVINNSEGFTVGLSIEPKSSDERKCPALTCATATCPCTEAIPPDSATPCDSDPTIACFTDKGYKITFCPGS</sequence>
<dbReference type="InParanoid" id="A0A165G1Q9"/>
<dbReference type="InterPro" id="IPR037176">
    <property type="entry name" value="Osmotin/thaumatin-like_sf"/>
</dbReference>
<reference evidence="2 3" key="1">
    <citation type="journal article" date="2016" name="Mol. Biol. Evol.">
        <title>Comparative Genomics of Early-Diverging Mushroom-Forming Fungi Provides Insights into the Origins of Lignocellulose Decay Capabilities.</title>
        <authorList>
            <person name="Nagy L.G."/>
            <person name="Riley R."/>
            <person name="Tritt A."/>
            <person name="Adam C."/>
            <person name="Daum C."/>
            <person name="Floudas D."/>
            <person name="Sun H."/>
            <person name="Yadav J.S."/>
            <person name="Pangilinan J."/>
            <person name="Larsson K.H."/>
            <person name="Matsuura K."/>
            <person name="Barry K."/>
            <person name="Labutti K."/>
            <person name="Kuo R."/>
            <person name="Ohm R.A."/>
            <person name="Bhattacharya S.S."/>
            <person name="Shirouzu T."/>
            <person name="Yoshinaga Y."/>
            <person name="Martin F.M."/>
            <person name="Grigoriev I.V."/>
            <person name="Hibbett D.S."/>
        </authorList>
    </citation>
    <scope>NUCLEOTIDE SEQUENCE [LARGE SCALE GENOMIC DNA]</scope>
    <source>
        <strain evidence="2 3">HHB12029</strain>
    </source>
</reference>
<dbReference type="AlphaFoldDB" id="A0A165G1Q9"/>
<name>A0A165G1Q9_EXIGL</name>
<dbReference type="Proteomes" id="UP000077266">
    <property type="component" value="Unassembled WGS sequence"/>
</dbReference>
<feature type="chain" id="PRO_5007857967" description="Osmotin, thaumatin-like protein" evidence="1">
    <location>
        <begin position="17"/>
        <end position="166"/>
    </location>
</feature>
<keyword evidence="3" id="KW-1185">Reference proteome</keyword>
<gene>
    <name evidence="2" type="ORF">EXIGLDRAFT_771378</name>
</gene>
<dbReference type="Gene3D" id="2.60.110.10">
    <property type="entry name" value="Thaumatin"/>
    <property type="match status" value="1"/>
</dbReference>
<dbReference type="EMBL" id="KV426062">
    <property type="protein sequence ID" value="KZV89856.1"/>
    <property type="molecule type" value="Genomic_DNA"/>
</dbReference>
<dbReference type="SUPFAM" id="SSF49870">
    <property type="entry name" value="Osmotin, thaumatin-like protein"/>
    <property type="match status" value="1"/>
</dbReference>
<accession>A0A165G1Q9</accession>
<organism evidence="2 3">
    <name type="scientific">Exidia glandulosa HHB12029</name>
    <dbReference type="NCBI Taxonomy" id="1314781"/>
    <lineage>
        <taxon>Eukaryota</taxon>
        <taxon>Fungi</taxon>
        <taxon>Dikarya</taxon>
        <taxon>Basidiomycota</taxon>
        <taxon>Agaricomycotina</taxon>
        <taxon>Agaricomycetes</taxon>
        <taxon>Auriculariales</taxon>
        <taxon>Exidiaceae</taxon>
        <taxon>Exidia</taxon>
    </lineage>
</organism>
<keyword evidence="1" id="KW-0732">Signal</keyword>
<evidence type="ECO:0000256" key="1">
    <source>
        <dbReference type="SAM" id="SignalP"/>
    </source>
</evidence>
<evidence type="ECO:0008006" key="4">
    <source>
        <dbReference type="Google" id="ProtNLM"/>
    </source>
</evidence>
<proteinExistence type="predicted"/>
<protein>
    <recommendedName>
        <fullName evidence="4">Osmotin, thaumatin-like protein</fullName>
    </recommendedName>
</protein>
<evidence type="ECO:0000313" key="3">
    <source>
        <dbReference type="Proteomes" id="UP000077266"/>
    </source>
</evidence>
<feature type="signal peptide" evidence="1">
    <location>
        <begin position="1"/>
        <end position="16"/>
    </location>
</feature>
<evidence type="ECO:0000313" key="2">
    <source>
        <dbReference type="EMBL" id="KZV89856.1"/>
    </source>
</evidence>